<keyword evidence="5 7" id="KW-1133">Transmembrane helix</keyword>
<evidence type="ECO:0000313" key="9">
    <source>
        <dbReference type="EMBL" id="CDP00175.1"/>
    </source>
</evidence>
<proteinExistence type="inferred from homology"/>
<feature type="transmembrane region" description="Helical" evidence="7">
    <location>
        <begin position="223"/>
        <end position="247"/>
    </location>
</feature>
<dbReference type="PANTHER" id="PTHR10332:SF10">
    <property type="entry name" value="EQUILIBRATIVE NUCLEOSIDE TRANSPORTER 4"/>
    <property type="match status" value="1"/>
</dbReference>
<dbReference type="AlphaFoldDB" id="A0A068TV87"/>
<dbReference type="Gramene" id="CDP00175">
    <property type="protein sequence ID" value="CDP00175"/>
    <property type="gene ID" value="GSCOC_T00032039001"/>
</dbReference>
<evidence type="ECO:0000256" key="4">
    <source>
        <dbReference type="ARBA" id="ARBA00022692"/>
    </source>
</evidence>
<keyword evidence="6 7" id="KW-0472">Membrane</keyword>
<evidence type="ECO:0000256" key="5">
    <source>
        <dbReference type="ARBA" id="ARBA00022989"/>
    </source>
</evidence>
<comment type="subcellular location">
    <subcellularLocation>
        <location evidence="1">Membrane</location>
        <topology evidence="1">Multi-pass membrane protein</topology>
    </subcellularLocation>
</comment>
<feature type="transmembrane region" description="Helical" evidence="7">
    <location>
        <begin position="317"/>
        <end position="341"/>
    </location>
</feature>
<dbReference type="InterPro" id="IPR002259">
    <property type="entry name" value="Eqnu_transpt"/>
</dbReference>
<dbReference type="PANTHER" id="PTHR10332">
    <property type="entry name" value="EQUILIBRATIVE NUCLEOSIDE TRANSPORTER"/>
    <property type="match status" value="1"/>
</dbReference>
<evidence type="ECO:0000256" key="2">
    <source>
        <dbReference type="ARBA" id="ARBA00007965"/>
    </source>
</evidence>
<evidence type="ECO:0000256" key="3">
    <source>
        <dbReference type="ARBA" id="ARBA00022448"/>
    </source>
</evidence>
<evidence type="ECO:0000256" key="6">
    <source>
        <dbReference type="ARBA" id="ARBA00023136"/>
    </source>
</evidence>
<dbReference type="GO" id="GO:0005337">
    <property type="term" value="F:nucleoside transmembrane transporter activity"/>
    <property type="evidence" value="ECO:0007669"/>
    <property type="project" value="InterPro"/>
</dbReference>
<feature type="chain" id="PRO_5001654340" description="Equilibrative nucleoside transporter 1" evidence="8">
    <location>
        <begin position="21"/>
        <end position="342"/>
    </location>
</feature>
<dbReference type="Pfam" id="PF01733">
    <property type="entry name" value="Nucleoside_tran"/>
    <property type="match status" value="1"/>
</dbReference>
<dbReference type="InParanoid" id="A0A068TV87"/>
<keyword evidence="8" id="KW-0732">Signal</keyword>
<feature type="transmembrane region" description="Helical" evidence="7">
    <location>
        <begin position="127"/>
        <end position="146"/>
    </location>
</feature>
<evidence type="ECO:0008006" key="11">
    <source>
        <dbReference type="Google" id="ProtNLM"/>
    </source>
</evidence>
<reference evidence="10" key="1">
    <citation type="journal article" date="2014" name="Science">
        <title>The coffee genome provides insight into the convergent evolution of caffeine biosynthesis.</title>
        <authorList>
            <person name="Denoeud F."/>
            <person name="Carretero-Paulet L."/>
            <person name="Dereeper A."/>
            <person name="Droc G."/>
            <person name="Guyot R."/>
            <person name="Pietrella M."/>
            <person name="Zheng C."/>
            <person name="Alberti A."/>
            <person name="Anthony F."/>
            <person name="Aprea G."/>
            <person name="Aury J.M."/>
            <person name="Bento P."/>
            <person name="Bernard M."/>
            <person name="Bocs S."/>
            <person name="Campa C."/>
            <person name="Cenci A."/>
            <person name="Combes M.C."/>
            <person name="Crouzillat D."/>
            <person name="Da Silva C."/>
            <person name="Daddiego L."/>
            <person name="De Bellis F."/>
            <person name="Dussert S."/>
            <person name="Garsmeur O."/>
            <person name="Gayraud T."/>
            <person name="Guignon V."/>
            <person name="Jahn K."/>
            <person name="Jamilloux V."/>
            <person name="Joet T."/>
            <person name="Labadie K."/>
            <person name="Lan T."/>
            <person name="Leclercq J."/>
            <person name="Lepelley M."/>
            <person name="Leroy T."/>
            <person name="Li L.T."/>
            <person name="Librado P."/>
            <person name="Lopez L."/>
            <person name="Munoz A."/>
            <person name="Noel B."/>
            <person name="Pallavicini A."/>
            <person name="Perrotta G."/>
            <person name="Poncet V."/>
            <person name="Pot D."/>
            <person name="Priyono X."/>
            <person name="Rigoreau M."/>
            <person name="Rouard M."/>
            <person name="Rozas J."/>
            <person name="Tranchant-Dubreuil C."/>
            <person name="VanBuren R."/>
            <person name="Zhang Q."/>
            <person name="Andrade A.C."/>
            <person name="Argout X."/>
            <person name="Bertrand B."/>
            <person name="de Kochko A."/>
            <person name="Graziosi G."/>
            <person name="Henry R.J."/>
            <person name="Jayarama X."/>
            <person name="Ming R."/>
            <person name="Nagai C."/>
            <person name="Rounsley S."/>
            <person name="Sankoff D."/>
            <person name="Giuliano G."/>
            <person name="Albert V.A."/>
            <person name="Wincker P."/>
            <person name="Lashermes P."/>
        </authorList>
    </citation>
    <scope>NUCLEOTIDE SEQUENCE [LARGE SCALE GENOMIC DNA]</scope>
    <source>
        <strain evidence="10">cv. DH200-94</strain>
    </source>
</reference>
<evidence type="ECO:0000256" key="8">
    <source>
        <dbReference type="SAM" id="SignalP"/>
    </source>
</evidence>
<comment type="similarity">
    <text evidence="2">Belongs to the SLC29A/ENT transporter (TC 2.A.57) family.</text>
</comment>
<dbReference type="PhylomeDB" id="A0A068TV87"/>
<keyword evidence="3" id="KW-0813">Transport</keyword>
<feature type="transmembrane region" description="Helical" evidence="7">
    <location>
        <begin position="28"/>
        <end position="45"/>
    </location>
</feature>
<name>A0A068TV87_COFCA</name>
<accession>A0A068TV87</accession>
<evidence type="ECO:0000313" key="10">
    <source>
        <dbReference type="Proteomes" id="UP000295252"/>
    </source>
</evidence>
<feature type="transmembrane region" description="Helical" evidence="7">
    <location>
        <begin position="284"/>
        <end position="305"/>
    </location>
</feature>
<dbReference type="OrthoDB" id="1856718at2759"/>
<dbReference type="STRING" id="49390.A0A068TV87"/>
<dbReference type="FunCoup" id="A0A068TV87">
    <property type="interactions" value="1086"/>
</dbReference>
<feature type="transmembrane region" description="Helical" evidence="7">
    <location>
        <begin position="191"/>
        <end position="211"/>
    </location>
</feature>
<keyword evidence="10" id="KW-1185">Reference proteome</keyword>
<dbReference type="EMBL" id="HG739089">
    <property type="protein sequence ID" value="CDP00175.1"/>
    <property type="molecule type" value="Genomic_DNA"/>
</dbReference>
<gene>
    <name evidence="9" type="ORF">GSCOC_T00032039001</name>
</gene>
<feature type="signal peptide" evidence="8">
    <location>
        <begin position="1"/>
        <end position="20"/>
    </location>
</feature>
<dbReference type="OMA" id="KIMFINS"/>
<keyword evidence="4 7" id="KW-0812">Transmembrane</keyword>
<feature type="transmembrane region" description="Helical" evidence="7">
    <location>
        <begin position="88"/>
        <end position="106"/>
    </location>
</feature>
<evidence type="ECO:0000256" key="7">
    <source>
        <dbReference type="SAM" id="Phobius"/>
    </source>
</evidence>
<protein>
    <recommendedName>
        <fullName evidence="11">Equilibrative nucleoside transporter 1</fullName>
    </recommendedName>
</protein>
<dbReference type="Proteomes" id="UP000295252">
    <property type="component" value="Chromosome III"/>
</dbReference>
<sequence length="342" mass="37491">MIVGLISLLLIIAFEHKSSSFVRINAGLVLFALALLAVPLMDVWYVKGKVGVYGGYYVTVCLVGLCGIADALVQGSIIGSAGELPERYMQAVVAGTAASGVLVSLLRILTKAVYPQDSHGLRSSANLYFIVSIAVMVVCIILYNVAHKLPVIKYYNELKTQAVNDEEEEKGDLTRDLWRSTLWDIVGTIKWYGFGICIIYVVTLCIFPGYITEDVHSVLLKDWYPIILITGYNVFDLVGKSLTSLYVLENAKVAIGASFARLLFLPLFYGCMHGPKFFRSEFPVTLLTCLLGLTNGYLTSVLMILTPRTVVLQHAETAGIVLVLFLVAGLAIGSVVSWFWVI</sequence>
<feature type="transmembrane region" description="Helical" evidence="7">
    <location>
        <begin position="253"/>
        <end position="272"/>
    </location>
</feature>
<evidence type="ECO:0000256" key="1">
    <source>
        <dbReference type="ARBA" id="ARBA00004141"/>
    </source>
</evidence>
<dbReference type="GO" id="GO:0005886">
    <property type="term" value="C:plasma membrane"/>
    <property type="evidence" value="ECO:0007669"/>
    <property type="project" value="TreeGrafter"/>
</dbReference>
<organism evidence="9 10">
    <name type="scientific">Coffea canephora</name>
    <name type="common">Robusta coffee</name>
    <dbReference type="NCBI Taxonomy" id="49390"/>
    <lineage>
        <taxon>Eukaryota</taxon>
        <taxon>Viridiplantae</taxon>
        <taxon>Streptophyta</taxon>
        <taxon>Embryophyta</taxon>
        <taxon>Tracheophyta</taxon>
        <taxon>Spermatophyta</taxon>
        <taxon>Magnoliopsida</taxon>
        <taxon>eudicotyledons</taxon>
        <taxon>Gunneridae</taxon>
        <taxon>Pentapetalae</taxon>
        <taxon>asterids</taxon>
        <taxon>lamiids</taxon>
        <taxon>Gentianales</taxon>
        <taxon>Rubiaceae</taxon>
        <taxon>Ixoroideae</taxon>
        <taxon>Gardenieae complex</taxon>
        <taxon>Bertiereae - Coffeeae clade</taxon>
        <taxon>Coffeeae</taxon>
        <taxon>Coffea</taxon>
    </lineage>
</organism>
<feature type="transmembrane region" description="Helical" evidence="7">
    <location>
        <begin position="57"/>
        <end position="82"/>
    </location>
</feature>